<dbReference type="RefSeq" id="WP_091616738.1">
    <property type="nucleotide sequence ID" value="NZ_FOEF01000004.1"/>
</dbReference>
<keyword evidence="2" id="KW-0472">Membrane</keyword>
<organism evidence="3 4">
    <name type="scientific">Amycolatopsis saalfeldensis</name>
    <dbReference type="NCBI Taxonomy" id="394193"/>
    <lineage>
        <taxon>Bacteria</taxon>
        <taxon>Bacillati</taxon>
        <taxon>Actinomycetota</taxon>
        <taxon>Actinomycetes</taxon>
        <taxon>Pseudonocardiales</taxon>
        <taxon>Pseudonocardiaceae</taxon>
        <taxon>Amycolatopsis</taxon>
    </lineage>
</organism>
<name>A0A1H8VPF2_9PSEU</name>
<evidence type="ECO:0000256" key="1">
    <source>
        <dbReference type="SAM" id="MobiDB-lite"/>
    </source>
</evidence>
<dbReference type="OrthoDB" id="3701303at2"/>
<accession>A0A1H8VPF2</accession>
<keyword evidence="4" id="KW-1185">Reference proteome</keyword>
<keyword evidence="2" id="KW-1133">Transmembrane helix</keyword>
<gene>
    <name evidence="3" type="ORF">SAMN04489732_104202</name>
</gene>
<evidence type="ECO:0000313" key="3">
    <source>
        <dbReference type="EMBL" id="SEP17276.1"/>
    </source>
</evidence>
<sequence length="339" mass="35710">MGSSGRRRDFSEFNAKLEKHIERLPDYAQRAQEKAQRAQEKLQRYFPPAEEAGGKPAAQPKPGNFQHRPSPPRPIVRRPSTVPATFAAVAGQVPAVAEARAKWDRWNQPAAKLERRKRRTSRVLTLWVLITIMLGVLTVLAGTGLLASGTPEIAQAVLAGFGTLAFGTLSVRTGLKLRGLNKVQLPSAPSGPPPLPAAGSVAREPMERLAESEASLGELLNQLAVPSSLGTFAVPEVSVADARATAEQAALALRGLAGRIQAIERGRNSAPDRERGALDAAVGKLREQLDDGIEGYGSLVAAAGRAVAASSDGLGTSREALTDATDHLAGLALALSDLT</sequence>
<dbReference type="Proteomes" id="UP000198582">
    <property type="component" value="Unassembled WGS sequence"/>
</dbReference>
<dbReference type="InterPro" id="IPR057952">
    <property type="entry name" value="Rv2743c-like"/>
</dbReference>
<proteinExistence type="predicted"/>
<feature type="region of interest" description="Disordered" evidence="1">
    <location>
        <begin position="27"/>
        <end position="78"/>
    </location>
</feature>
<feature type="transmembrane region" description="Helical" evidence="2">
    <location>
        <begin position="153"/>
        <end position="175"/>
    </location>
</feature>
<evidence type="ECO:0000313" key="4">
    <source>
        <dbReference type="Proteomes" id="UP000198582"/>
    </source>
</evidence>
<feature type="compositionally biased region" description="Low complexity" evidence="1">
    <location>
        <begin position="47"/>
        <end position="60"/>
    </location>
</feature>
<keyword evidence="2" id="KW-0812">Transmembrane</keyword>
<protein>
    <submittedName>
        <fullName evidence="3">Uncharacterized protein</fullName>
    </submittedName>
</protein>
<dbReference type="EMBL" id="FOEF01000004">
    <property type="protein sequence ID" value="SEP17276.1"/>
    <property type="molecule type" value="Genomic_DNA"/>
</dbReference>
<dbReference type="NCBIfam" id="NF047839">
    <property type="entry name" value="PspM_Rv2743c"/>
    <property type="match status" value="1"/>
</dbReference>
<reference evidence="3 4" key="1">
    <citation type="submission" date="2016-10" db="EMBL/GenBank/DDBJ databases">
        <authorList>
            <person name="de Groot N.N."/>
        </authorList>
    </citation>
    <scope>NUCLEOTIDE SEQUENCE [LARGE SCALE GENOMIC DNA]</scope>
    <source>
        <strain evidence="3 4">DSM 44993</strain>
    </source>
</reference>
<feature type="transmembrane region" description="Helical" evidence="2">
    <location>
        <begin position="124"/>
        <end position="147"/>
    </location>
</feature>
<dbReference type="STRING" id="394193.SAMN04489732_104202"/>
<feature type="compositionally biased region" description="Basic and acidic residues" evidence="1">
    <location>
        <begin position="27"/>
        <end position="43"/>
    </location>
</feature>
<dbReference type="AlphaFoldDB" id="A0A1H8VPF2"/>
<dbReference type="Pfam" id="PF25587">
    <property type="entry name" value="Rv2743c"/>
    <property type="match status" value="1"/>
</dbReference>
<evidence type="ECO:0000256" key="2">
    <source>
        <dbReference type="SAM" id="Phobius"/>
    </source>
</evidence>